<dbReference type="AlphaFoldDB" id="A0A558BG37"/>
<evidence type="ECO:0000259" key="2">
    <source>
        <dbReference type="Pfam" id="PF13116"/>
    </source>
</evidence>
<dbReference type="Pfam" id="PF13116">
    <property type="entry name" value="YhdP"/>
    <property type="match status" value="2"/>
</dbReference>
<feature type="domain" description="YhdP central" evidence="2">
    <location>
        <begin position="872"/>
        <end position="1229"/>
    </location>
</feature>
<dbReference type="InterPro" id="IPR011836">
    <property type="entry name" value="YhdP"/>
</dbReference>
<organism evidence="3 4">
    <name type="scientific">Marinobacter vinifirmus</name>
    <dbReference type="NCBI Taxonomy" id="355591"/>
    <lineage>
        <taxon>Bacteria</taxon>
        <taxon>Pseudomonadati</taxon>
        <taxon>Pseudomonadota</taxon>
        <taxon>Gammaproteobacteria</taxon>
        <taxon>Pseudomonadales</taxon>
        <taxon>Marinobacteraceae</taxon>
        <taxon>Marinobacter</taxon>
    </lineage>
</organism>
<dbReference type="InterPro" id="IPR025263">
    <property type="entry name" value="YhdP_central"/>
</dbReference>
<sequence length="1240" mass="135126">MSSRDQNTDQPELPKSGPVGRLLELIAGAVWWSILVVLVLLALYAGIGRQLTAQVDRFSDRIAAEISAQTGLDVDITRLSSSWNWLDPSLTASGLTLSNPDSGRTIAELEHLRLRLDFLSSVSRLRLVFEDFEADGLVLTLIRAPGDQLSDPVEQIAELEPLNEGAAREWLKLAGQWLSEPEVRITRVSLAIGQNEDDLRHLYIPRLDLLYTRGLFQASGRAMQSGTATQLTSFALVGQRFFRGDFTGQLYVDVDSGRLFDGLIDDLSWRGIRVEGFDLGGRAWLTFENGTLQQIQGTLETPYLQLGVGMASLAPLEDISTRFGWRRGGDLMLQQLQWQWDGDQVEPFSVRLLNQPDSSALVADAVPLGPIRRLVRALSVLPEVAEDALDHYRPTGYLDDMLLDLPEQTRDFMLSGQVRGLGVEPWGGAPGATGLNGRLQLTADQGFVELDTHQPVTLGFPELYTGSWTFNAMTGRVSWQVSGGVSRVRADDLVFSYQDNTRLTGAFELRLDRAGDDYLGLRVGVENAEAGMLAEFVPSKVVDEGLYQWLTTRITEADITGGQYYGHGRIDSGAPKGSFVSSMWYEFENARVRYDDRWPEVEAAAGRVEVQNADTLVTLNRARTGGLEVSEGVVRVVPGSDEQPTRVLVDVASGVPGEAVAWWMANSPLGELAGQAVSGAGFAGQFQLGLNIDIPLSDGADTAVRARVQTENGGFRLSGPDLSWTGIRTDLTYHTERGFSGGPVHARFMDQPVSVSFTQNAAGDALSIRQDGRLALPAFLQQWEPGEDSSFGLAGTLDYSARMRIGASGPSSIVMTSDLAGLNVDWPEPLGKTADQTAQLEARVDPFAPEGVRITGDWQDRMAFDLLWKESAVDLQFDYLSLGSHRLTDITISALDLGDRWVVNTKSERAAGRVVIPQGDGVVEVDLHTLHLSREDASTEQDQAPELLTLEQQLEAFRQLDIGSWPDVDGRISNLKLGGESAGSWSFRLRPAPHQLNVEAIEGRLGALELSGDMVWRVVDDRETTRFQGQLTGGALKDLEALTGSSIPLTNQATAVELDIDWPGGPNDIGLSALSGEVSVRLDDGVILEQNNSAQLFRVFNLLNTDTLWRRLRLDFSDLYERGVAFDAISGKARISDGLVTMDPELQLVGPSGAFKINGSTNMADESLDMRLVVVLPVTQNLPLAAILMGASAPIGGALFVLDKILGDPLSKLTSATYSVTGSWSEPEVDLRSVFDTAEQ</sequence>
<keyword evidence="1" id="KW-0812">Transmembrane</keyword>
<accession>A0A558BG37</accession>
<gene>
    <name evidence="3" type="ORF">FHK81_03060</name>
</gene>
<proteinExistence type="predicted"/>
<dbReference type="EMBL" id="VMRX01000005">
    <property type="protein sequence ID" value="TVT35474.1"/>
    <property type="molecule type" value="Genomic_DNA"/>
</dbReference>
<feature type="domain" description="YhdP central" evidence="2">
    <location>
        <begin position="26"/>
        <end position="870"/>
    </location>
</feature>
<dbReference type="PANTHER" id="PTHR38690">
    <property type="entry name" value="PROTEASE-RELATED"/>
    <property type="match status" value="1"/>
</dbReference>
<name>A0A558BG37_9GAMM</name>
<feature type="transmembrane region" description="Helical" evidence="1">
    <location>
        <begin position="21"/>
        <end position="47"/>
    </location>
</feature>
<evidence type="ECO:0000313" key="4">
    <source>
        <dbReference type="Proteomes" id="UP000319142"/>
    </source>
</evidence>
<keyword evidence="1" id="KW-0472">Membrane</keyword>
<evidence type="ECO:0000313" key="3">
    <source>
        <dbReference type="EMBL" id="TVT35474.1"/>
    </source>
</evidence>
<dbReference type="PANTHER" id="PTHR38690:SF1">
    <property type="entry name" value="PROTEASE"/>
    <property type="match status" value="1"/>
</dbReference>
<dbReference type="RefSeq" id="WP_273132151.1">
    <property type="nucleotide sequence ID" value="NZ_VMRX01000005.1"/>
</dbReference>
<protein>
    <recommendedName>
        <fullName evidence="2">YhdP central domain-containing protein</fullName>
    </recommendedName>
</protein>
<comment type="caution">
    <text evidence="3">The sequence shown here is derived from an EMBL/GenBank/DDBJ whole genome shotgun (WGS) entry which is preliminary data.</text>
</comment>
<evidence type="ECO:0000256" key="1">
    <source>
        <dbReference type="SAM" id="Phobius"/>
    </source>
</evidence>
<dbReference type="Proteomes" id="UP000319142">
    <property type="component" value="Unassembled WGS sequence"/>
</dbReference>
<keyword evidence="1" id="KW-1133">Transmembrane helix</keyword>
<reference evidence="3 4" key="1">
    <citation type="submission" date="2019-07" db="EMBL/GenBank/DDBJ databases">
        <title>The pathways for chlorine oxyanion respiration interact through the shared metabolite chlorate.</title>
        <authorList>
            <person name="Barnum T.P."/>
            <person name="Cheng Y."/>
            <person name="Hill K.A."/>
            <person name="Lucas L.N."/>
            <person name="Carlson H.K."/>
            <person name="Coates J.D."/>
        </authorList>
    </citation>
    <scope>NUCLEOTIDE SEQUENCE [LARGE SCALE GENOMIC DNA]</scope>
    <source>
        <strain evidence="3">UCB</strain>
    </source>
</reference>